<sequence length="297" mass="33579">MSEMISILGVTRKNRFSPNHVGNDAAIFNEVVLKLTEKGAAVEICNEDEFLASDSVKQGNILTMGRTKTLVKKLQSLQNNGVHVLNSGFGIENCFRKNMTLKLLEGGIPYPKSIVISTVADMQSIFEKLKGKGVWIKRGDFHAIHKEDVTFAASLKEAQHILNEYALRGIKEAVISEHLAGDLLKFYAVRDTDFFFYFYPYEHNHHKYDLYEQINDEVVHFPFDLADLKQVANRAAEVLDVHIYGGDVIIDPNGDFHIIDLNDWPSFAPCRAEAAEAIAQMVYHKFTEKNQNAERTS</sequence>
<dbReference type="RefSeq" id="WP_108633176.1">
    <property type="nucleotide sequence ID" value="NZ_DAMCKI010000024.1"/>
</dbReference>
<dbReference type="Gene3D" id="3.30.470.20">
    <property type="entry name" value="ATP-grasp fold, B domain"/>
    <property type="match status" value="1"/>
</dbReference>
<comment type="caution">
    <text evidence="1">The sequence shown here is derived from an EMBL/GenBank/DDBJ whole genome shotgun (WGS) entry which is preliminary data.</text>
</comment>
<reference evidence="1 2" key="1">
    <citation type="submission" date="2018-04" db="EMBL/GenBank/DDBJ databases">
        <title>Sphingobacterium sp. M46 Genome.</title>
        <authorList>
            <person name="Cheng J."/>
            <person name="Li Y."/>
        </authorList>
    </citation>
    <scope>NUCLEOTIDE SEQUENCE [LARGE SCALE GENOMIC DNA]</scope>
    <source>
        <strain evidence="1 2">M46</strain>
    </source>
</reference>
<evidence type="ECO:0000313" key="2">
    <source>
        <dbReference type="Proteomes" id="UP000250831"/>
    </source>
</evidence>
<proteinExistence type="predicted"/>
<name>A0A363NVS8_9SPHI</name>
<organism evidence="1 2">
    <name type="scientific">Sphingobacterium athyrii</name>
    <dbReference type="NCBI Taxonomy" id="2152717"/>
    <lineage>
        <taxon>Bacteria</taxon>
        <taxon>Pseudomonadati</taxon>
        <taxon>Bacteroidota</taxon>
        <taxon>Sphingobacteriia</taxon>
        <taxon>Sphingobacteriales</taxon>
        <taxon>Sphingobacteriaceae</taxon>
        <taxon>Sphingobacterium</taxon>
    </lineage>
</organism>
<protein>
    <recommendedName>
        <fullName evidence="3">ATP-grasp domain-containing protein</fullName>
    </recommendedName>
</protein>
<keyword evidence="2" id="KW-1185">Reference proteome</keyword>
<dbReference type="EMBL" id="QCXX01000002">
    <property type="protein sequence ID" value="PUV24840.1"/>
    <property type="molecule type" value="Genomic_DNA"/>
</dbReference>
<dbReference type="AlphaFoldDB" id="A0A363NVS8"/>
<dbReference type="OrthoDB" id="9799627at2"/>
<gene>
    <name evidence="1" type="ORF">DCO56_07720</name>
</gene>
<dbReference type="SUPFAM" id="SSF56059">
    <property type="entry name" value="Glutathione synthetase ATP-binding domain-like"/>
    <property type="match status" value="1"/>
</dbReference>
<evidence type="ECO:0008006" key="3">
    <source>
        <dbReference type="Google" id="ProtNLM"/>
    </source>
</evidence>
<evidence type="ECO:0000313" key="1">
    <source>
        <dbReference type="EMBL" id="PUV24840.1"/>
    </source>
</evidence>
<accession>A0A363NVS8</accession>
<dbReference type="Proteomes" id="UP000250831">
    <property type="component" value="Unassembled WGS sequence"/>
</dbReference>